<keyword evidence="2" id="KW-1185">Reference proteome</keyword>
<organism evidence="1 2">
    <name type="scientific">Bradyrhizobium forestalis</name>
    <dbReference type="NCBI Taxonomy" id="1419263"/>
    <lineage>
        <taxon>Bacteria</taxon>
        <taxon>Pseudomonadati</taxon>
        <taxon>Pseudomonadota</taxon>
        <taxon>Alphaproteobacteria</taxon>
        <taxon>Hyphomicrobiales</taxon>
        <taxon>Nitrobacteraceae</taxon>
        <taxon>Bradyrhizobium</taxon>
    </lineage>
</organism>
<comment type="caution">
    <text evidence="1">The sequence shown here is derived from an EMBL/GenBank/DDBJ whole genome shotgun (WGS) entry which is preliminary data.</text>
</comment>
<sequence length="65" mass="7459">MSQILWLIVAGVMRSLVYHIPDCKLYLGSSFNKMRGSALTLQERRTFAQNENARPWGRASCSREL</sequence>
<name>A0A2M8RH86_9BRAD</name>
<evidence type="ECO:0000313" key="2">
    <source>
        <dbReference type="Proteomes" id="UP000231194"/>
    </source>
</evidence>
<gene>
    <name evidence="1" type="ORF">CVM73_01950</name>
</gene>
<protein>
    <submittedName>
        <fullName evidence="1">Uncharacterized protein</fullName>
    </submittedName>
</protein>
<proteinExistence type="predicted"/>
<dbReference type="EMBL" id="PGVG01000001">
    <property type="protein sequence ID" value="PJG57190.1"/>
    <property type="molecule type" value="Genomic_DNA"/>
</dbReference>
<dbReference type="Proteomes" id="UP000231194">
    <property type="component" value="Unassembled WGS sequence"/>
</dbReference>
<dbReference type="AlphaFoldDB" id="A0A2M8RH86"/>
<reference evidence="1 2" key="1">
    <citation type="submission" date="2017-11" db="EMBL/GenBank/DDBJ databases">
        <title>Bradyrhizobium forestalis sp. nov., an efficient nitrogen-fixing bacterium isolated from nodules of forest legume species in the Amazon.</title>
        <authorList>
            <person name="Costa E.M."/>
            <person name="Guimaraes A."/>
            <person name="Carvalho T.S."/>
            <person name="Rodrigues T.L."/>
            <person name="Ribeiro P.R.A."/>
            <person name="Lebbe L."/>
            <person name="Willems A."/>
            <person name="Moreira F.M.S."/>
        </authorList>
    </citation>
    <scope>NUCLEOTIDE SEQUENCE [LARGE SCALE GENOMIC DNA]</scope>
    <source>
        <strain evidence="1 2">INPA54B</strain>
    </source>
</reference>
<accession>A0A2M8RH86</accession>
<evidence type="ECO:0000313" key="1">
    <source>
        <dbReference type="EMBL" id="PJG57190.1"/>
    </source>
</evidence>